<dbReference type="InParanoid" id="W2RX44"/>
<feature type="compositionally biased region" description="Polar residues" evidence="1">
    <location>
        <begin position="48"/>
        <end position="68"/>
    </location>
</feature>
<name>W2RX44_CYPE1</name>
<evidence type="ECO:0000256" key="1">
    <source>
        <dbReference type="SAM" id="MobiDB-lite"/>
    </source>
</evidence>
<feature type="compositionally biased region" description="Polar residues" evidence="1">
    <location>
        <begin position="117"/>
        <end position="132"/>
    </location>
</feature>
<dbReference type="Proteomes" id="UP000030752">
    <property type="component" value="Unassembled WGS sequence"/>
</dbReference>
<keyword evidence="3" id="KW-1185">Reference proteome</keyword>
<evidence type="ECO:0000313" key="2">
    <source>
        <dbReference type="EMBL" id="ETN40274.1"/>
    </source>
</evidence>
<gene>
    <name evidence="2" type="ORF">HMPREF1541_04550</name>
</gene>
<dbReference type="HOGENOM" id="CLU_1069647_0_0_1"/>
<organism evidence="2 3">
    <name type="scientific">Cyphellophora europaea (strain CBS 101466)</name>
    <name type="common">Phialophora europaea</name>
    <dbReference type="NCBI Taxonomy" id="1220924"/>
    <lineage>
        <taxon>Eukaryota</taxon>
        <taxon>Fungi</taxon>
        <taxon>Dikarya</taxon>
        <taxon>Ascomycota</taxon>
        <taxon>Pezizomycotina</taxon>
        <taxon>Eurotiomycetes</taxon>
        <taxon>Chaetothyriomycetidae</taxon>
        <taxon>Chaetothyriales</taxon>
        <taxon>Cyphellophoraceae</taxon>
        <taxon>Cyphellophora</taxon>
    </lineage>
</organism>
<feature type="compositionally biased region" description="Low complexity" evidence="1">
    <location>
        <begin position="69"/>
        <end position="83"/>
    </location>
</feature>
<reference evidence="2 3" key="1">
    <citation type="submission" date="2013-03" db="EMBL/GenBank/DDBJ databases">
        <title>The Genome Sequence of Phialophora europaea CBS 101466.</title>
        <authorList>
            <consortium name="The Broad Institute Genomics Platform"/>
            <person name="Cuomo C."/>
            <person name="de Hoog S."/>
            <person name="Gorbushina A."/>
            <person name="Walker B."/>
            <person name="Young S.K."/>
            <person name="Zeng Q."/>
            <person name="Gargeya S."/>
            <person name="Fitzgerald M."/>
            <person name="Haas B."/>
            <person name="Abouelleil A."/>
            <person name="Allen A.W."/>
            <person name="Alvarado L."/>
            <person name="Arachchi H.M."/>
            <person name="Berlin A.M."/>
            <person name="Chapman S.B."/>
            <person name="Gainer-Dewar J."/>
            <person name="Goldberg J."/>
            <person name="Griggs A."/>
            <person name="Gujja S."/>
            <person name="Hansen M."/>
            <person name="Howarth C."/>
            <person name="Imamovic A."/>
            <person name="Ireland A."/>
            <person name="Larimer J."/>
            <person name="McCowan C."/>
            <person name="Murphy C."/>
            <person name="Pearson M."/>
            <person name="Poon T.W."/>
            <person name="Priest M."/>
            <person name="Roberts A."/>
            <person name="Saif S."/>
            <person name="Shea T."/>
            <person name="Sisk P."/>
            <person name="Sykes S."/>
            <person name="Wortman J."/>
            <person name="Nusbaum C."/>
            <person name="Birren B."/>
        </authorList>
    </citation>
    <scope>NUCLEOTIDE SEQUENCE [LARGE SCALE GENOMIC DNA]</scope>
    <source>
        <strain evidence="2 3">CBS 101466</strain>
    </source>
</reference>
<evidence type="ECO:0000313" key="3">
    <source>
        <dbReference type="Proteomes" id="UP000030752"/>
    </source>
</evidence>
<dbReference type="GeneID" id="19971889"/>
<feature type="region of interest" description="Disordered" evidence="1">
    <location>
        <begin position="116"/>
        <end position="137"/>
    </location>
</feature>
<protein>
    <submittedName>
        <fullName evidence="2">Uncharacterized protein</fullName>
    </submittedName>
</protein>
<dbReference type="VEuPathDB" id="FungiDB:HMPREF1541_04550"/>
<feature type="compositionally biased region" description="Basic and acidic residues" evidence="1">
    <location>
        <begin position="87"/>
        <end position="101"/>
    </location>
</feature>
<accession>W2RX44</accession>
<dbReference type="AlphaFoldDB" id="W2RX44"/>
<sequence length="260" mass="28809">MSVATGVAPANDSGTSRNRLKLNGALTVTTTAVKDGSNRSGGMETSCIVDNSLQSHPTTSEASDSATVPDSEPSLLSAPESPATKAGNDETHTKSAEEPKPKSKWTLAWRWCKRASTPYSSQPHNTTKTTNQRPHHLPKRYPAMPPTPADHVPHQIPAHIAAKLMHINPNSEHIKTERERRTPDYQSSKRLARTEWENTRRECRLRRIDMEYWEGSRDRGSAGFLAVDVTGRLKATRLKHPGLGEYRESPFVKPTSCKGR</sequence>
<dbReference type="EMBL" id="KB822720">
    <property type="protein sequence ID" value="ETN40274.1"/>
    <property type="molecule type" value="Genomic_DNA"/>
</dbReference>
<dbReference type="RefSeq" id="XP_008717117.1">
    <property type="nucleotide sequence ID" value="XM_008718895.1"/>
</dbReference>
<feature type="region of interest" description="Disordered" evidence="1">
    <location>
        <begin position="1"/>
        <end position="103"/>
    </location>
</feature>
<proteinExistence type="predicted"/>